<evidence type="ECO:0008006" key="6">
    <source>
        <dbReference type="Google" id="ProtNLM"/>
    </source>
</evidence>
<reference evidence="4 5" key="1">
    <citation type="submission" date="2017-10" db="EMBL/GenBank/DDBJ databases">
        <authorList>
            <person name="Regsiter A."/>
            <person name="William W."/>
        </authorList>
    </citation>
    <scope>NUCLEOTIDE SEQUENCE [LARGE SCALE GENOMIC DNA]</scope>
    <source>
        <strain evidence="2 5">CFBP6984</strain>
        <strain evidence="3 4">CFBP7430</strain>
    </source>
</reference>
<evidence type="ECO:0000313" key="5">
    <source>
        <dbReference type="Proteomes" id="UP000234181"/>
    </source>
</evidence>
<dbReference type="Proteomes" id="UP000234181">
    <property type="component" value="Unassembled WGS sequence"/>
</dbReference>
<evidence type="ECO:0000256" key="1">
    <source>
        <dbReference type="SAM" id="MobiDB-lite"/>
    </source>
</evidence>
<dbReference type="EMBL" id="OCYT01000147">
    <property type="protein sequence ID" value="SON88404.1"/>
    <property type="molecule type" value="Genomic_DNA"/>
</dbReference>
<feature type="compositionally biased region" description="Polar residues" evidence="1">
    <location>
        <begin position="12"/>
        <end position="22"/>
    </location>
</feature>
<keyword evidence="5" id="KW-1185">Reference proteome</keyword>
<dbReference type="Proteomes" id="UP000234166">
    <property type="component" value="Unassembled WGS sequence"/>
</dbReference>
<accession>A0AB38E5G8</accession>
<dbReference type="EMBL" id="OCYS01000144">
    <property type="protein sequence ID" value="SON92706.1"/>
    <property type="molecule type" value="Genomic_DNA"/>
</dbReference>
<proteinExistence type="predicted"/>
<evidence type="ECO:0000313" key="2">
    <source>
        <dbReference type="EMBL" id="SON88404.1"/>
    </source>
</evidence>
<comment type="caution">
    <text evidence="3">The sequence shown here is derived from an EMBL/GenBank/DDBJ whole genome shotgun (WGS) entry which is preliminary data.</text>
</comment>
<protein>
    <recommendedName>
        <fullName evidence="6">Transposase</fullName>
    </recommendedName>
</protein>
<organism evidence="3 4">
    <name type="scientific">Xanthomonas campestris pv. phaseoli</name>
    <dbReference type="NCBI Taxonomy" id="317013"/>
    <lineage>
        <taxon>Bacteria</taxon>
        <taxon>Pseudomonadati</taxon>
        <taxon>Pseudomonadota</taxon>
        <taxon>Gammaproteobacteria</taxon>
        <taxon>Lysobacterales</taxon>
        <taxon>Lysobacteraceae</taxon>
        <taxon>Xanthomonas</taxon>
    </lineage>
</organism>
<name>A0AB38E5G8_XANCH</name>
<sequence length="65" mass="7330">MRPCTRLFNRGRAQQQRMSPTAVQVPHALRKAFKIRMFPVPNVQVGTLVPIPSRTKGVRGSKIFA</sequence>
<gene>
    <name evidence="2" type="ORF">XAP6984_870002</name>
    <name evidence="3" type="ORF">XAP7430_850002</name>
</gene>
<feature type="region of interest" description="Disordered" evidence="1">
    <location>
        <begin position="1"/>
        <end position="23"/>
    </location>
</feature>
<dbReference type="AlphaFoldDB" id="A0AB38E5G8"/>
<evidence type="ECO:0000313" key="4">
    <source>
        <dbReference type="Proteomes" id="UP000234166"/>
    </source>
</evidence>
<evidence type="ECO:0000313" key="3">
    <source>
        <dbReference type="EMBL" id="SON92706.1"/>
    </source>
</evidence>